<reference evidence="1" key="1">
    <citation type="submission" date="2022-01" db="EMBL/GenBank/DDBJ databases">
        <title>Genome sequencing of Zunongwangia sp. M21534 genome.</title>
        <authorList>
            <person name="Chen Y."/>
            <person name="Dong C."/>
            <person name="Shao Z."/>
        </authorList>
    </citation>
    <scope>NUCLEOTIDE SEQUENCE</scope>
    <source>
        <strain evidence="1">MCCC M21534</strain>
    </source>
</reference>
<gene>
    <name evidence="1" type="ORF">L1967_20270</name>
</gene>
<protein>
    <submittedName>
        <fullName evidence="1">Uncharacterized protein</fullName>
    </submittedName>
</protein>
<dbReference type="RefSeq" id="WP_249603326.1">
    <property type="nucleotide sequence ID" value="NZ_JAKHSK010000047.1"/>
</dbReference>
<keyword evidence="2" id="KW-1185">Reference proteome</keyword>
<accession>A0A9X2CM11</accession>
<proteinExistence type="predicted"/>
<dbReference type="EMBL" id="JAKHSK010000047">
    <property type="protein sequence ID" value="MCL6220636.1"/>
    <property type="molecule type" value="Genomic_DNA"/>
</dbReference>
<dbReference type="AlphaFoldDB" id="A0A9X2CM11"/>
<dbReference type="Proteomes" id="UP001139521">
    <property type="component" value="Unassembled WGS sequence"/>
</dbReference>
<comment type="caution">
    <text evidence="1">The sequence shown here is derived from an EMBL/GenBank/DDBJ whole genome shotgun (WGS) entry which is preliminary data.</text>
</comment>
<evidence type="ECO:0000313" key="2">
    <source>
        <dbReference type="Proteomes" id="UP001139521"/>
    </source>
</evidence>
<sequence>MKFLFPIFAFLIVVRPAFPVVEYVLNYDYISKELCENKDRPELACNGKCYLMRALAEASEKESQQKKETSAKKIEIPLFYAEKQLVLNTNFDTEAIAHNFDAKPQFYQFYSLQEFFHPPII</sequence>
<organism evidence="1 2">
    <name type="scientific">Zunongwangia pacifica</name>
    <dbReference type="NCBI Taxonomy" id="2911062"/>
    <lineage>
        <taxon>Bacteria</taxon>
        <taxon>Pseudomonadati</taxon>
        <taxon>Bacteroidota</taxon>
        <taxon>Flavobacteriia</taxon>
        <taxon>Flavobacteriales</taxon>
        <taxon>Flavobacteriaceae</taxon>
        <taxon>Zunongwangia</taxon>
    </lineage>
</organism>
<evidence type="ECO:0000313" key="1">
    <source>
        <dbReference type="EMBL" id="MCL6220636.1"/>
    </source>
</evidence>
<name>A0A9X2CM11_9FLAO</name>